<feature type="transmembrane region" description="Helical" evidence="7">
    <location>
        <begin position="401"/>
        <end position="417"/>
    </location>
</feature>
<dbReference type="AlphaFoldDB" id="A0A814QVJ6"/>
<comment type="subcellular location">
    <subcellularLocation>
        <location evidence="1">Membrane</location>
        <topology evidence="1">Multi-pass membrane protein</topology>
    </subcellularLocation>
</comment>
<dbReference type="Pfam" id="PF06814">
    <property type="entry name" value="GOST_TM"/>
    <property type="match status" value="1"/>
</dbReference>
<evidence type="ECO:0000256" key="6">
    <source>
        <dbReference type="SAM" id="MobiDB-lite"/>
    </source>
</evidence>
<name>A0A814QVJ6_ADIRI</name>
<evidence type="ECO:0000256" key="5">
    <source>
        <dbReference type="ARBA" id="ARBA00023136"/>
    </source>
</evidence>
<keyword evidence="4 7" id="KW-1133">Transmembrane helix</keyword>
<keyword evidence="2 7" id="KW-0812">Transmembrane</keyword>
<evidence type="ECO:0000256" key="3">
    <source>
        <dbReference type="ARBA" id="ARBA00022729"/>
    </source>
</evidence>
<dbReference type="Proteomes" id="UP000663852">
    <property type="component" value="Unassembled WGS sequence"/>
</dbReference>
<gene>
    <name evidence="9" type="ORF">EDS130_LOCUS21287</name>
</gene>
<dbReference type="PANTHER" id="PTHR21229:SF1">
    <property type="entry name" value="GH17801P"/>
    <property type="match status" value="1"/>
</dbReference>
<evidence type="ECO:0000256" key="2">
    <source>
        <dbReference type="ARBA" id="ARBA00022692"/>
    </source>
</evidence>
<feature type="transmembrane region" description="Helical" evidence="7">
    <location>
        <begin position="57"/>
        <end position="75"/>
    </location>
</feature>
<evidence type="ECO:0000259" key="8">
    <source>
        <dbReference type="Pfam" id="PF06814"/>
    </source>
</evidence>
<evidence type="ECO:0000256" key="1">
    <source>
        <dbReference type="ARBA" id="ARBA00004141"/>
    </source>
</evidence>
<evidence type="ECO:0000313" key="9">
    <source>
        <dbReference type="EMBL" id="CAF1125471.1"/>
    </source>
</evidence>
<feature type="transmembrane region" description="Helical" evidence="7">
    <location>
        <begin position="502"/>
        <end position="521"/>
    </location>
</feature>
<dbReference type="InterPro" id="IPR009637">
    <property type="entry name" value="GPR107/GPR108-like"/>
</dbReference>
<evidence type="ECO:0000256" key="7">
    <source>
        <dbReference type="SAM" id="Phobius"/>
    </source>
</evidence>
<accession>A0A814QVJ6</accession>
<feature type="transmembrane region" description="Helical" evidence="7">
    <location>
        <begin position="541"/>
        <end position="558"/>
    </location>
</feature>
<comment type="caution">
    <text evidence="9">The sequence shown here is derived from an EMBL/GenBank/DDBJ whole genome shotgun (WGS) entry which is preliminary data.</text>
</comment>
<feature type="transmembrane region" description="Helical" evidence="7">
    <location>
        <begin position="459"/>
        <end position="482"/>
    </location>
</feature>
<feature type="domain" description="GOST seven transmembrane" evidence="8">
    <location>
        <begin position="320"/>
        <end position="565"/>
    </location>
</feature>
<feature type="transmembrane region" description="Helical" evidence="7">
    <location>
        <begin position="322"/>
        <end position="346"/>
    </location>
</feature>
<dbReference type="GO" id="GO:0042147">
    <property type="term" value="P:retrograde transport, endosome to Golgi"/>
    <property type="evidence" value="ECO:0007669"/>
    <property type="project" value="TreeGrafter"/>
</dbReference>
<dbReference type="GO" id="GO:0005829">
    <property type="term" value="C:cytosol"/>
    <property type="evidence" value="ECO:0007669"/>
    <property type="project" value="GOC"/>
</dbReference>
<dbReference type="GO" id="GO:0016020">
    <property type="term" value="C:membrane"/>
    <property type="evidence" value="ECO:0007669"/>
    <property type="project" value="UniProtKB-SubCell"/>
</dbReference>
<evidence type="ECO:0000313" key="10">
    <source>
        <dbReference type="Proteomes" id="UP000663852"/>
    </source>
</evidence>
<sequence length="679" mass="77322">MYKQQSEKRIGQQINNNNGNDTQCNECIRPPSFIGQFLSTNQAHYPRRRTKHTKNKIIMKLSLLISLLICCYIKYTAATLVDGIVTLSWTRAGISPVVDRFLSSDTQILLRLLCREQSTNTNQTQAQIRKSLNKNYDKTKVLIRGKIGRIVGCLPLQSESFLTASKTSSKDAVDATSMFQKIYENLWNEMEIRNFAMEPAFCEYDGELFVDEYAPMTGPKISPEKAFELRQKLLAQQQQDQPNKIVRRADDTSKEGKKSPLASALSKQTDKKLRTWEDGYYFIEIDEPSFPDGNVPGLDVDVIVEMKNRHGGYITADEYPALVFYGVMCGIYGLFAILWCIWCAFYWKELLKIQFWIAGVILLGIIEKSAFIAEYDIVNRQGYKVHVAIVTAEVLSCLKRTVSRMLVIIVALGYGIVKPRLGPLKQKVFGMGLLYFGIATTEAILRINTKNDEANNKVVISRIPLAVIDATIYYWIFTSLVATTRTLRLRKNIVKLNVYRHFTNTLIFAIVASLLFMIWSLKSHFFTGCVKNWREFWVDDAFWHILFSLILLVIMFLFRPSNNNQRYAFVPLLDQSDNDDDEFDDEDEEKGESAVFDSIVMRKASNMENGAAPKTKKQQQTLLNREANVSGSATGNGAVEDALTWVEDNIPTSMADQALQALDSEDEIVNTKLERSKMQ</sequence>
<dbReference type="InterPro" id="IPR053937">
    <property type="entry name" value="GOST_TM"/>
</dbReference>
<feature type="compositionally biased region" description="Polar residues" evidence="6">
    <location>
        <begin position="618"/>
        <end position="635"/>
    </location>
</feature>
<keyword evidence="3" id="KW-0732">Signal</keyword>
<keyword evidence="5 7" id="KW-0472">Membrane</keyword>
<feature type="region of interest" description="Disordered" evidence="6">
    <location>
        <begin position="238"/>
        <end position="266"/>
    </location>
</feature>
<feature type="transmembrane region" description="Helical" evidence="7">
    <location>
        <begin position="353"/>
        <end position="373"/>
    </location>
</feature>
<dbReference type="OrthoDB" id="19932at2759"/>
<dbReference type="EMBL" id="CAJNOJ010000107">
    <property type="protein sequence ID" value="CAF1125471.1"/>
    <property type="molecule type" value="Genomic_DNA"/>
</dbReference>
<organism evidence="9 10">
    <name type="scientific">Adineta ricciae</name>
    <name type="common">Rotifer</name>
    <dbReference type="NCBI Taxonomy" id="249248"/>
    <lineage>
        <taxon>Eukaryota</taxon>
        <taxon>Metazoa</taxon>
        <taxon>Spiralia</taxon>
        <taxon>Gnathifera</taxon>
        <taxon>Rotifera</taxon>
        <taxon>Eurotatoria</taxon>
        <taxon>Bdelloidea</taxon>
        <taxon>Adinetida</taxon>
        <taxon>Adinetidae</taxon>
        <taxon>Adineta</taxon>
    </lineage>
</organism>
<feature type="compositionally biased region" description="Basic and acidic residues" evidence="6">
    <location>
        <begin position="247"/>
        <end position="258"/>
    </location>
</feature>
<dbReference type="GO" id="GO:0005794">
    <property type="term" value="C:Golgi apparatus"/>
    <property type="evidence" value="ECO:0007669"/>
    <property type="project" value="TreeGrafter"/>
</dbReference>
<protein>
    <recommendedName>
        <fullName evidence="8">GOST seven transmembrane domain-containing protein</fullName>
    </recommendedName>
</protein>
<evidence type="ECO:0000256" key="4">
    <source>
        <dbReference type="ARBA" id="ARBA00022989"/>
    </source>
</evidence>
<feature type="region of interest" description="Disordered" evidence="6">
    <location>
        <begin position="607"/>
        <end position="635"/>
    </location>
</feature>
<reference evidence="9" key="1">
    <citation type="submission" date="2021-02" db="EMBL/GenBank/DDBJ databases">
        <authorList>
            <person name="Nowell W R."/>
        </authorList>
    </citation>
    <scope>NUCLEOTIDE SEQUENCE</scope>
</reference>
<dbReference type="PANTHER" id="PTHR21229">
    <property type="entry name" value="LUNG SEVEN TRANSMEMBRANE RECEPTOR"/>
    <property type="match status" value="1"/>
</dbReference>
<proteinExistence type="predicted"/>
<feature type="transmembrane region" description="Helical" evidence="7">
    <location>
        <begin position="429"/>
        <end position="447"/>
    </location>
</feature>